<dbReference type="PANTHER" id="PTHR36834">
    <property type="entry name" value="MEMBRANE PROTEIN-RELATED"/>
    <property type="match status" value="1"/>
</dbReference>
<feature type="transmembrane region" description="Helical" evidence="1">
    <location>
        <begin position="88"/>
        <end position="108"/>
    </location>
</feature>
<accession>A0ABT6ZR13</accession>
<gene>
    <name evidence="3" type="ORF">NMN56_005890</name>
</gene>
<evidence type="ECO:0000313" key="3">
    <source>
        <dbReference type="EMBL" id="MDJ1131496.1"/>
    </source>
</evidence>
<evidence type="ECO:0000259" key="2">
    <source>
        <dbReference type="Pfam" id="PF04892"/>
    </source>
</evidence>
<keyword evidence="1" id="KW-1133">Transmembrane helix</keyword>
<dbReference type="RefSeq" id="WP_274042674.1">
    <property type="nucleotide sequence ID" value="NZ_JANCPR020000005.1"/>
</dbReference>
<protein>
    <submittedName>
        <fullName evidence="3">VanZ family protein</fullName>
    </submittedName>
</protein>
<dbReference type="Pfam" id="PF04892">
    <property type="entry name" value="VanZ"/>
    <property type="match status" value="1"/>
</dbReference>
<proteinExistence type="predicted"/>
<dbReference type="InterPro" id="IPR053150">
    <property type="entry name" value="Teicoplanin_resist-assoc"/>
</dbReference>
<keyword evidence="1" id="KW-0472">Membrane</keyword>
<sequence>MLLRTLAVLAAFAGMVLFAAVLSRLTLEPATAAESLTHTNLRPGDSVRAYLEHSDRGQALRQLGGNIALGVPFGILLPVMFPPVRGALRVTLCVVFVMLAVELVQGTLVTGRAFDIDDVLLNAIGALAGHLLLGRRLGRTVHPKPA</sequence>
<reference evidence="3 4" key="1">
    <citation type="submission" date="2023-05" db="EMBL/GenBank/DDBJ databases">
        <title>Streptantibioticus silvisoli sp. nov., acidotolerant actinomycetes 1 from pine litter.</title>
        <authorList>
            <person name="Swiecimska M."/>
            <person name="Golinska P."/>
            <person name="Sangal V."/>
            <person name="Wachnowicz B."/>
            <person name="Goodfellow M."/>
        </authorList>
    </citation>
    <scope>NUCLEOTIDE SEQUENCE [LARGE SCALE GENOMIC DNA]</scope>
    <source>
        <strain evidence="3 4">DSM 42109</strain>
    </source>
</reference>
<dbReference type="EMBL" id="JANCPR020000005">
    <property type="protein sequence ID" value="MDJ1131496.1"/>
    <property type="molecule type" value="Genomic_DNA"/>
</dbReference>
<organism evidence="3 4">
    <name type="scientific">Streptomyces iconiensis</name>
    <dbReference type="NCBI Taxonomy" id="1384038"/>
    <lineage>
        <taxon>Bacteria</taxon>
        <taxon>Bacillati</taxon>
        <taxon>Actinomycetota</taxon>
        <taxon>Actinomycetes</taxon>
        <taxon>Kitasatosporales</taxon>
        <taxon>Streptomycetaceae</taxon>
        <taxon>Streptomyces</taxon>
    </lineage>
</organism>
<keyword evidence="4" id="KW-1185">Reference proteome</keyword>
<evidence type="ECO:0000313" key="4">
    <source>
        <dbReference type="Proteomes" id="UP001214441"/>
    </source>
</evidence>
<keyword evidence="1" id="KW-0812">Transmembrane</keyword>
<name>A0ABT6ZR13_9ACTN</name>
<feature type="transmembrane region" description="Helical" evidence="1">
    <location>
        <begin position="59"/>
        <end position="81"/>
    </location>
</feature>
<dbReference type="InterPro" id="IPR006976">
    <property type="entry name" value="VanZ-like"/>
</dbReference>
<comment type="caution">
    <text evidence="3">The sequence shown here is derived from an EMBL/GenBank/DDBJ whole genome shotgun (WGS) entry which is preliminary data.</text>
</comment>
<evidence type="ECO:0000256" key="1">
    <source>
        <dbReference type="SAM" id="Phobius"/>
    </source>
</evidence>
<feature type="domain" description="VanZ-like" evidence="2">
    <location>
        <begin position="16"/>
        <end position="133"/>
    </location>
</feature>
<dbReference type="Proteomes" id="UP001214441">
    <property type="component" value="Unassembled WGS sequence"/>
</dbReference>
<dbReference type="PANTHER" id="PTHR36834:SF1">
    <property type="entry name" value="INTEGRAL MEMBRANE PROTEIN"/>
    <property type="match status" value="1"/>
</dbReference>